<dbReference type="InterPro" id="IPR036919">
    <property type="entry name" value="Ribo_uL30_ferredoxin-like_sf"/>
</dbReference>
<dbReference type="InterPro" id="IPR039699">
    <property type="entry name" value="Ribosomal_uL30"/>
</dbReference>
<keyword evidence="8" id="KW-1185">Reference proteome</keyword>
<keyword evidence="3 4" id="KW-0687">Ribonucleoprotein</keyword>
<dbReference type="InterPro" id="IPR005997">
    <property type="entry name" value="Ribosomal_uL30_arc"/>
</dbReference>
<evidence type="ECO:0000313" key="8">
    <source>
        <dbReference type="Proteomes" id="UP000199114"/>
    </source>
</evidence>
<dbReference type="EMBL" id="FOFD01000010">
    <property type="protein sequence ID" value="SER92922.1"/>
    <property type="molecule type" value="Genomic_DNA"/>
</dbReference>
<comment type="subunit">
    <text evidence="4">Part of the 50S ribosomal subunit.</text>
</comment>
<accession>A0A1H9T6S1</accession>
<evidence type="ECO:0000256" key="4">
    <source>
        <dbReference type="HAMAP-Rule" id="MF_01371"/>
    </source>
</evidence>
<proteinExistence type="inferred from homology"/>
<dbReference type="GO" id="GO:0006412">
    <property type="term" value="P:translation"/>
    <property type="evidence" value="ECO:0007669"/>
    <property type="project" value="UniProtKB-UniRule"/>
</dbReference>
<evidence type="ECO:0000259" key="6">
    <source>
        <dbReference type="Pfam" id="PF00327"/>
    </source>
</evidence>
<feature type="domain" description="Large ribosomal subunit protein uL30-like ferredoxin-like fold" evidence="6">
    <location>
        <begin position="3"/>
        <end position="52"/>
    </location>
</feature>
<dbReference type="RefSeq" id="WP_090623605.1">
    <property type="nucleotide sequence ID" value="NZ_FOFD01000010.1"/>
</dbReference>
<sequence length="155" mass="16870">MKAIVQVRGEVNRQEDVEDTLSMLNIHSVNHCALVPETDAYEGMIAKVNDYVAHGEPDAAVLETLLAKRAEPLEGDQSDVDEEWLADNTAYDGFGELAEALLAEETTLRDEGLSPTLRLHPPRGGHAGIKKPTVEGGQLGKHTTGEINDLLESMR</sequence>
<dbReference type="STRING" id="1186196.SAMN04489841_0073"/>
<dbReference type="AlphaFoldDB" id="A0A1H9T6S1"/>
<gene>
    <name evidence="4" type="primary">rpl30</name>
    <name evidence="7" type="ORF">SAMN04489841_0073</name>
</gene>
<evidence type="ECO:0000256" key="1">
    <source>
        <dbReference type="ARBA" id="ARBA00007594"/>
    </source>
</evidence>
<dbReference type="PANTHER" id="PTHR11524:SF16">
    <property type="entry name" value="LARGE RIBOSOMAL SUBUNIT PROTEIN UL30"/>
    <property type="match status" value="1"/>
</dbReference>
<dbReference type="Gene3D" id="3.30.1390.20">
    <property type="entry name" value="Ribosomal protein L30, ferredoxin-like fold domain"/>
    <property type="match status" value="1"/>
</dbReference>
<keyword evidence="2 4" id="KW-0689">Ribosomal protein</keyword>
<evidence type="ECO:0000313" key="7">
    <source>
        <dbReference type="EMBL" id="SER92922.1"/>
    </source>
</evidence>
<comment type="similarity">
    <text evidence="1 4">Belongs to the universal ribosomal protein uL30 family.</text>
</comment>
<dbReference type="OrthoDB" id="6379at2157"/>
<feature type="region of interest" description="Disordered" evidence="5">
    <location>
        <begin position="113"/>
        <end position="143"/>
    </location>
</feature>
<dbReference type="GO" id="GO:0003735">
    <property type="term" value="F:structural constituent of ribosome"/>
    <property type="evidence" value="ECO:0007669"/>
    <property type="project" value="UniProtKB-UniRule"/>
</dbReference>
<dbReference type="PANTHER" id="PTHR11524">
    <property type="entry name" value="60S RIBOSOMAL PROTEIN L7"/>
    <property type="match status" value="1"/>
</dbReference>
<dbReference type="Proteomes" id="UP000199114">
    <property type="component" value="Unassembled WGS sequence"/>
</dbReference>
<reference evidence="8" key="1">
    <citation type="submission" date="2016-10" db="EMBL/GenBank/DDBJ databases">
        <authorList>
            <person name="Varghese N."/>
            <person name="Submissions S."/>
        </authorList>
    </citation>
    <scope>NUCLEOTIDE SEQUENCE [LARGE SCALE GENOMIC DNA]</scope>
    <source>
        <strain evidence="8">DSM 25055</strain>
    </source>
</reference>
<evidence type="ECO:0000256" key="5">
    <source>
        <dbReference type="SAM" id="MobiDB-lite"/>
    </source>
</evidence>
<dbReference type="NCBIfam" id="TIGR01309">
    <property type="entry name" value="uL30_arch"/>
    <property type="match status" value="1"/>
</dbReference>
<dbReference type="InterPro" id="IPR035808">
    <property type="entry name" value="Ribosomal_uL30_euk_arc"/>
</dbReference>
<dbReference type="GO" id="GO:0003723">
    <property type="term" value="F:RNA binding"/>
    <property type="evidence" value="ECO:0007669"/>
    <property type="project" value="TreeGrafter"/>
</dbReference>
<protein>
    <recommendedName>
        <fullName evidence="4">Large ribosomal subunit protein uL30</fullName>
    </recommendedName>
</protein>
<dbReference type="CDD" id="cd01657">
    <property type="entry name" value="Ribosomal_L7_archeal_euk"/>
    <property type="match status" value="1"/>
</dbReference>
<dbReference type="GO" id="GO:0000463">
    <property type="term" value="P:maturation of LSU-rRNA from tricistronic rRNA transcript (SSU-rRNA, 5.8S rRNA, LSU-rRNA)"/>
    <property type="evidence" value="ECO:0007669"/>
    <property type="project" value="TreeGrafter"/>
</dbReference>
<evidence type="ECO:0000256" key="2">
    <source>
        <dbReference type="ARBA" id="ARBA00022980"/>
    </source>
</evidence>
<dbReference type="NCBIfam" id="NF004711">
    <property type="entry name" value="PRK06049.1"/>
    <property type="match status" value="1"/>
</dbReference>
<dbReference type="InterPro" id="IPR016082">
    <property type="entry name" value="Ribosomal_uL30_ferredoxin-like"/>
</dbReference>
<organism evidence="7 8">
    <name type="scientific">Natrinema salaciae</name>
    <dbReference type="NCBI Taxonomy" id="1186196"/>
    <lineage>
        <taxon>Archaea</taxon>
        <taxon>Methanobacteriati</taxon>
        <taxon>Methanobacteriota</taxon>
        <taxon>Stenosarchaea group</taxon>
        <taxon>Halobacteria</taxon>
        <taxon>Halobacteriales</taxon>
        <taxon>Natrialbaceae</taxon>
        <taxon>Natrinema</taxon>
    </lineage>
</organism>
<name>A0A1H9T6S1_9EURY</name>
<dbReference type="Pfam" id="PF00327">
    <property type="entry name" value="Ribosomal_L30"/>
    <property type="match status" value="1"/>
</dbReference>
<dbReference type="Gene3D" id="1.10.15.30">
    <property type="match status" value="1"/>
</dbReference>
<dbReference type="SUPFAM" id="SSF55129">
    <property type="entry name" value="Ribosomal protein L30p/L7e"/>
    <property type="match status" value="1"/>
</dbReference>
<evidence type="ECO:0000256" key="3">
    <source>
        <dbReference type="ARBA" id="ARBA00023274"/>
    </source>
</evidence>
<dbReference type="HAMAP" id="MF_01371_A">
    <property type="entry name" value="Ribosomal_uL30_A"/>
    <property type="match status" value="1"/>
</dbReference>
<dbReference type="GO" id="GO:0022625">
    <property type="term" value="C:cytosolic large ribosomal subunit"/>
    <property type="evidence" value="ECO:0007669"/>
    <property type="project" value="UniProtKB-UniRule"/>
</dbReference>